<sequence>MEQLPDKIIGLDQVRINRGIGKICKCENRKFVIDNTNRRVTCNGCGAVIDPYEALLDIADNDEMRTRQVEQLLEQKKQIIACKPPQTKLFKDLEKSYRKTKSRYMMPCCPECEQPFYFEHIFRWYNREFVTAQRKREGNPVVE</sequence>
<proteinExistence type="predicted"/>
<evidence type="ECO:0000313" key="2">
    <source>
        <dbReference type="Proteomes" id="UP001204643"/>
    </source>
</evidence>
<gene>
    <name evidence="1" type="ORF">NPM19_30690</name>
</gene>
<dbReference type="RefSeq" id="WP_256425468.1">
    <property type="nucleotide sequence ID" value="NZ_JANHDY010000130.1"/>
</dbReference>
<organism evidence="1 2">
    <name type="scientific">Bacillus cereus</name>
    <dbReference type="NCBI Taxonomy" id="1396"/>
    <lineage>
        <taxon>Bacteria</taxon>
        <taxon>Bacillati</taxon>
        <taxon>Bacillota</taxon>
        <taxon>Bacilli</taxon>
        <taxon>Bacillales</taxon>
        <taxon>Bacillaceae</taxon>
        <taxon>Bacillus</taxon>
        <taxon>Bacillus cereus group</taxon>
    </lineage>
</organism>
<dbReference type="AlphaFoldDB" id="A0AAW5L620"/>
<name>A0AAW5L620_BACCE</name>
<reference evidence="1" key="1">
    <citation type="submission" date="2022-07" db="EMBL/GenBank/DDBJ databases">
        <title>Identification and characterization of Bacillus thuringiensis and other Bacillus cereus group isolates from spinach by whole genome sequencing.</title>
        <authorList>
            <person name="Zao X."/>
            <person name="Zervas A."/>
            <person name="Hendriks M."/>
            <person name="Rajkovic A."/>
            <person name="Van Overbeek L."/>
            <person name="Hendriksen N.B."/>
            <person name="Uyttendaele M."/>
        </authorList>
    </citation>
    <scope>NUCLEOTIDE SEQUENCE</scope>
    <source>
        <strain evidence="1">781001F-1</strain>
    </source>
</reference>
<evidence type="ECO:0000313" key="1">
    <source>
        <dbReference type="EMBL" id="MCQ6288950.1"/>
    </source>
</evidence>
<dbReference type="EMBL" id="JANHEB010000105">
    <property type="protein sequence ID" value="MCQ6288950.1"/>
    <property type="molecule type" value="Genomic_DNA"/>
</dbReference>
<dbReference type="Proteomes" id="UP001204643">
    <property type="component" value="Unassembled WGS sequence"/>
</dbReference>
<protein>
    <submittedName>
        <fullName evidence="1">Uncharacterized protein</fullName>
    </submittedName>
</protein>
<comment type="caution">
    <text evidence="1">The sequence shown here is derived from an EMBL/GenBank/DDBJ whole genome shotgun (WGS) entry which is preliminary data.</text>
</comment>
<accession>A0AAW5L620</accession>